<dbReference type="OrthoDB" id="8479619at2"/>
<dbReference type="RefSeq" id="WP_047766101.1">
    <property type="nucleotide sequence ID" value="NZ_LAQL01000026.1"/>
</dbReference>
<dbReference type="STRING" id="1489064.WH96_20400"/>
<evidence type="ECO:0000313" key="1">
    <source>
        <dbReference type="EMBL" id="KLN58916.1"/>
    </source>
</evidence>
<dbReference type="EMBL" id="LAQL01000026">
    <property type="protein sequence ID" value="KLN58916.1"/>
    <property type="molecule type" value="Genomic_DNA"/>
</dbReference>
<dbReference type="AlphaFoldDB" id="A0A0H2M9V3"/>
<evidence type="ECO:0000313" key="2">
    <source>
        <dbReference type="Proteomes" id="UP000035444"/>
    </source>
</evidence>
<comment type="caution">
    <text evidence="1">The sequence shown here is derived from an EMBL/GenBank/DDBJ whole genome shotgun (WGS) entry which is preliminary data.</text>
</comment>
<sequence length="97" mass="10367">MSKVLVSGDSLSSQDIELIQSFYRDNIESGHIGEVLPLATQQGEQVVAVLTPDNSNLLCAFGKVSDWYCAIDTHSNVLAKAQVLGDLVSNLSLTSLS</sequence>
<organism evidence="1 2">
    <name type="scientific">Kiloniella spongiae</name>
    <dbReference type="NCBI Taxonomy" id="1489064"/>
    <lineage>
        <taxon>Bacteria</taxon>
        <taxon>Pseudomonadati</taxon>
        <taxon>Pseudomonadota</taxon>
        <taxon>Alphaproteobacteria</taxon>
        <taxon>Rhodospirillales</taxon>
        <taxon>Kiloniellaceae</taxon>
        <taxon>Kiloniella</taxon>
    </lineage>
</organism>
<name>A0A0H2M9V3_9PROT</name>
<reference evidence="1 2" key="1">
    <citation type="submission" date="2015-03" db="EMBL/GenBank/DDBJ databases">
        <title>Genome Sequence of Kiloniella spongiae MEBiC09566, isolated from a marine sponge.</title>
        <authorList>
            <person name="Shao Z."/>
            <person name="Wang L."/>
            <person name="Li X."/>
        </authorList>
    </citation>
    <scope>NUCLEOTIDE SEQUENCE [LARGE SCALE GENOMIC DNA]</scope>
    <source>
        <strain evidence="1 2">MEBiC09566</strain>
    </source>
</reference>
<accession>A0A0H2M9V3</accession>
<proteinExistence type="predicted"/>
<keyword evidence="2" id="KW-1185">Reference proteome</keyword>
<protein>
    <submittedName>
        <fullName evidence="1">Uncharacterized protein</fullName>
    </submittedName>
</protein>
<gene>
    <name evidence="1" type="ORF">WH96_20400</name>
</gene>
<dbReference type="Proteomes" id="UP000035444">
    <property type="component" value="Unassembled WGS sequence"/>
</dbReference>